<evidence type="ECO:0000256" key="4">
    <source>
        <dbReference type="ARBA" id="ARBA00022519"/>
    </source>
</evidence>
<dbReference type="InterPro" id="IPR055348">
    <property type="entry name" value="DctQ"/>
</dbReference>
<comment type="subunit">
    <text evidence="9">The complex comprises the extracytoplasmic solute receptor protein and the two transmembrane proteins.</text>
</comment>
<dbReference type="EMBL" id="QZEV01000001">
    <property type="protein sequence ID" value="RJL07544.1"/>
    <property type="molecule type" value="Genomic_DNA"/>
</dbReference>
<proteinExistence type="inferred from homology"/>
<evidence type="ECO:0000256" key="6">
    <source>
        <dbReference type="ARBA" id="ARBA00022989"/>
    </source>
</evidence>
<keyword evidence="4 9" id="KW-0997">Cell inner membrane</keyword>
<dbReference type="Pfam" id="PF04290">
    <property type="entry name" value="DctQ"/>
    <property type="match status" value="1"/>
</dbReference>
<evidence type="ECO:0000256" key="8">
    <source>
        <dbReference type="ARBA" id="ARBA00038436"/>
    </source>
</evidence>
<keyword evidence="2 9" id="KW-0813">Transport</keyword>
<evidence type="ECO:0000313" key="12">
    <source>
        <dbReference type="Proteomes" id="UP000285530"/>
    </source>
</evidence>
<dbReference type="GO" id="GO:0022857">
    <property type="term" value="F:transmembrane transporter activity"/>
    <property type="evidence" value="ECO:0007669"/>
    <property type="project" value="UniProtKB-UniRule"/>
</dbReference>
<evidence type="ECO:0000256" key="5">
    <source>
        <dbReference type="ARBA" id="ARBA00022692"/>
    </source>
</evidence>
<accession>A0A419A317</accession>
<evidence type="ECO:0000256" key="2">
    <source>
        <dbReference type="ARBA" id="ARBA00022448"/>
    </source>
</evidence>
<keyword evidence="6 9" id="KW-1133">Transmembrane helix</keyword>
<comment type="subcellular location">
    <subcellularLocation>
        <location evidence="1 9">Cell inner membrane</location>
        <topology evidence="1 9">Multi-pass membrane protein</topology>
    </subcellularLocation>
</comment>
<dbReference type="Proteomes" id="UP000285530">
    <property type="component" value="Unassembled WGS sequence"/>
</dbReference>
<feature type="transmembrane region" description="Helical" evidence="9">
    <location>
        <begin position="150"/>
        <end position="171"/>
    </location>
</feature>
<protein>
    <recommendedName>
        <fullName evidence="9">TRAP transporter small permease protein</fullName>
    </recommendedName>
</protein>
<dbReference type="PANTHER" id="PTHR35011">
    <property type="entry name" value="2,3-DIKETO-L-GULONATE TRAP TRANSPORTER SMALL PERMEASE PROTEIN YIAM"/>
    <property type="match status" value="1"/>
</dbReference>
<dbReference type="AlphaFoldDB" id="A0A419A317"/>
<feature type="transmembrane region" description="Helical" evidence="9">
    <location>
        <begin position="62"/>
        <end position="84"/>
    </location>
</feature>
<feature type="transmembrane region" description="Helical" evidence="9">
    <location>
        <begin position="96"/>
        <end position="117"/>
    </location>
</feature>
<dbReference type="GO" id="GO:0015740">
    <property type="term" value="P:C4-dicarboxylate transport"/>
    <property type="evidence" value="ECO:0007669"/>
    <property type="project" value="TreeGrafter"/>
</dbReference>
<reference evidence="11 12" key="1">
    <citation type="submission" date="2018-09" db="EMBL/GenBank/DDBJ databases">
        <title>Paracoccus onubensis nov. sp. a moderate halophilic bacterium isolated from Gruta de las Maravillas (Aracena, Spain).</title>
        <authorList>
            <person name="Jurado V."/>
            <person name="Gutierrez-Patricio S."/>
            <person name="Gonzalez-Pimentel J.L."/>
            <person name="Laiz L."/>
            <person name="Saiz-Jimenez C."/>
        </authorList>
    </citation>
    <scope>NUCLEOTIDE SEQUENCE [LARGE SCALE GENOMIC DNA]</scope>
    <source>
        <strain evidence="11 12">DSM 19484</strain>
    </source>
</reference>
<dbReference type="InterPro" id="IPR007387">
    <property type="entry name" value="TRAP_DctQ"/>
</dbReference>
<evidence type="ECO:0000256" key="9">
    <source>
        <dbReference type="RuleBase" id="RU369079"/>
    </source>
</evidence>
<evidence type="ECO:0000256" key="1">
    <source>
        <dbReference type="ARBA" id="ARBA00004429"/>
    </source>
</evidence>
<comment type="similarity">
    <text evidence="8 9">Belongs to the TRAP transporter small permease family.</text>
</comment>
<keyword evidence="12" id="KW-1185">Reference proteome</keyword>
<evidence type="ECO:0000259" key="10">
    <source>
        <dbReference type="Pfam" id="PF04290"/>
    </source>
</evidence>
<organism evidence="11 12">
    <name type="scientific">Paracoccus aestuarii</name>
    <dbReference type="NCBI Taxonomy" id="453842"/>
    <lineage>
        <taxon>Bacteria</taxon>
        <taxon>Pseudomonadati</taxon>
        <taxon>Pseudomonadota</taxon>
        <taxon>Alphaproteobacteria</taxon>
        <taxon>Rhodobacterales</taxon>
        <taxon>Paracoccaceae</taxon>
        <taxon>Paracoccus</taxon>
    </lineage>
</organism>
<evidence type="ECO:0000256" key="7">
    <source>
        <dbReference type="ARBA" id="ARBA00023136"/>
    </source>
</evidence>
<comment type="function">
    <text evidence="9">Part of the tripartite ATP-independent periplasmic (TRAP) transport system.</text>
</comment>
<dbReference type="GO" id="GO:0005886">
    <property type="term" value="C:plasma membrane"/>
    <property type="evidence" value="ECO:0007669"/>
    <property type="project" value="UniProtKB-SubCell"/>
</dbReference>
<comment type="caution">
    <text evidence="11">The sequence shown here is derived from an EMBL/GenBank/DDBJ whole genome shotgun (WGS) entry which is preliminary data.</text>
</comment>
<dbReference type="PANTHER" id="PTHR35011:SF11">
    <property type="entry name" value="TRAP TRANSPORTER SMALL PERMEASE PROTEIN"/>
    <property type="match status" value="1"/>
</dbReference>
<keyword evidence="5 9" id="KW-0812">Transmembrane</keyword>
<feature type="domain" description="Tripartite ATP-independent periplasmic transporters DctQ component" evidence="10">
    <location>
        <begin position="33"/>
        <end position="174"/>
    </location>
</feature>
<gene>
    <name evidence="11" type="ORF">D3P06_00280</name>
</gene>
<dbReference type="RefSeq" id="WP_119884616.1">
    <property type="nucleotide sequence ID" value="NZ_CP067169.1"/>
</dbReference>
<keyword evidence="7 9" id="KW-0472">Membrane</keyword>
<keyword evidence="3" id="KW-1003">Cell membrane</keyword>
<feature type="transmembrane region" description="Helical" evidence="9">
    <location>
        <begin position="21"/>
        <end position="42"/>
    </location>
</feature>
<dbReference type="OrthoDB" id="4964541at2"/>
<sequence>MRLIAAVIRPLSRVNEAVLTAGRAIGIAAIAIMVAVTIVQVFQRYVMNSALAWPDEAARFCMLWMTALMAPTAFRRGGFVAIDFLPGILPATGVRILNLILLSLSMLVLVVAVQIGWREVTGLGGRFASASLFIPTSWDLSSWYRVPRSWMMASLPVGLGMLIAVNIELWLRNLAEMLGTRDLPPIPGGDGMDTGARGVD</sequence>
<evidence type="ECO:0000313" key="11">
    <source>
        <dbReference type="EMBL" id="RJL07544.1"/>
    </source>
</evidence>
<evidence type="ECO:0000256" key="3">
    <source>
        <dbReference type="ARBA" id="ARBA00022475"/>
    </source>
</evidence>
<name>A0A419A317_9RHOB</name>